<keyword evidence="7" id="KW-1185">Reference proteome</keyword>
<gene>
    <name evidence="6" type="ORF">ON006_14840</name>
</gene>
<evidence type="ECO:0000313" key="6">
    <source>
        <dbReference type="EMBL" id="WAC15210.1"/>
    </source>
</evidence>
<feature type="transmembrane region" description="Helical" evidence="4">
    <location>
        <begin position="305"/>
        <end position="322"/>
    </location>
</feature>
<dbReference type="AlphaFoldDB" id="A0A9E8SMW6"/>
<dbReference type="Gene3D" id="3.90.550.10">
    <property type="entry name" value="Spore Coat Polysaccharide Biosynthesis Protein SpsA, Chain A"/>
    <property type="match status" value="1"/>
</dbReference>
<name>A0A9E8SMW6_9BACT</name>
<dbReference type="GO" id="GO:0016757">
    <property type="term" value="F:glycosyltransferase activity"/>
    <property type="evidence" value="ECO:0007669"/>
    <property type="project" value="UniProtKB-KW"/>
</dbReference>
<feature type="transmembrane region" description="Helical" evidence="4">
    <location>
        <begin position="242"/>
        <end position="266"/>
    </location>
</feature>
<dbReference type="InterPro" id="IPR001173">
    <property type="entry name" value="Glyco_trans_2-like"/>
</dbReference>
<dbReference type="EC" id="2.4.-.-" evidence="6"/>
<dbReference type="PANTHER" id="PTHR43630:SF1">
    <property type="entry name" value="POLY-BETA-1,6-N-ACETYL-D-GLUCOSAMINE SYNTHASE"/>
    <property type="match status" value="1"/>
</dbReference>
<evidence type="ECO:0000256" key="3">
    <source>
        <dbReference type="ARBA" id="ARBA00022679"/>
    </source>
</evidence>
<keyword evidence="4" id="KW-0812">Transmembrane</keyword>
<feature type="domain" description="Glycosyltransferase 2-like" evidence="5">
    <location>
        <begin position="11"/>
        <end position="156"/>
    </location>
</feature>
<dbReference type="EMBL" id="CP112998">
    <property type="protein sequence ID" value="WAC15210.1"/>
    <property type="molecule type" value="Genomic_DNA"/>
</dbReference>
<comment type="similarity">
    <text evidence="1">Belongs to the glycosyltransferase 2 family.</text>
</comment>
<evidence type="ECO:0000259" key="5">
    <source>
        <dbReference type="Pfam" id="PF00535"/>
    </source>
</evidence>
<evidence type="ECO:0000256" key="1">
    <source>
        <dbReference type="ARBA" id="ARBA00006739"/>
    </source>
</evidence>
<reference evidence="6" key="1">
    <citation type="submission" date="2022-11" db="EMBL/GenBank/DDBJ databases">
        <title>Dyadobacter pollutisoli sp. nov., isolated from plastic dumped soil.</title>
        <authorList>
            <person name="Kim J.M."/>
            <person name="Kim K.R."/>
            <person name="Lee J.K."/>
            <person name="Hao L."/>
            <person name="Jeon C.O."/>
        </authorList>
    </citation>
    <scope>NUCLEOTIDE SEQUENCE</scope>
    <source>
        <strain evidence="6">U1</strain>
    </source>
</reference>
<dbReference type="SUPFAM" id="SSF53448">
    <property type="entry name" value="Nucleotide-diphospho-sugar transferases"/>
    <property type="match status" value="1"/>
</dbReference>
<organism evidence="6 7">
    <name type="scientific">Dyadobacter pollutisoli</name>
    <dbReference type="NCBI Taxonomy" id="2910158"/>
    <lineage>
        <taxon>Bacteria</taxon>
        <taxon>Pseudomonadati</taxon>
        <taxon>Bacteroidota</taxon>
        <taxon>Cytophagia</taxon>
        <taxon>Cytophagales</taxon>
        <taxon>Spirosomataceae</taxon>
        <taxon>Dyadobacter</taxon>
    </lineage>
</organism>
<dbReference type="KEGG" id="dpf:ON006_14840"/>
<keyword evidence="2 6" id="KW-0328">Glycosyltransferase</keyword>
<evidence type="ECO:0000256" key="4">
    <source>
        <dbReference type="SAM" id="Phobius"/>
    </source>
</evidence>
<accession>A0A9E8SMW6</accession>
<dbReference type="InterPro" id="IPR029044">
    <property type="entry name" value="Nucleotide-diphossugar_trans"/>
</dbReference>
<keyword evidence="3 6" id="KW-0808">Transferase</keyword>
<dbReference type="PANTHER" id="PTHR43630">
    <property type="entry name" value="POLY-BETA-1,6-N-ACETYL-D-GLUCOSAMINE SYNTHASE"/>
    <property type="match status" value="1"/>
</dbReference>
<proteinExistence type="inferred from homology"/>
<keyword evidence="4" id="KW-1133">Transmembrane helix</keyword>
<evidence type="ECO:0000313" key="7">
    <source>
        <dbReference type="Proteomes" id="UP001164653"/>
    </source>
</evidence>
<keyword evidence="4" id="KW-0472">Membrane</keyword>
<dbReference type="Proteomes" id="UP001164653">
    <property type="component" value="Chromosome"/>
</dbReference>
<dbReference type="RefSeq" id="WP_244823146.1">
    <property type="nucleotide sequence ID" value="NZ_CP112998.1"/>
</dbReference>
<sequence>MPEKDNIIQISILLAARNEEHNIERCLRSLDALNFPKESIEIIIGDDDSDDHTADIILDYIQRKQQFKYVKITEQLAGLKGKANVLAQLAHHATGKYFFFVDADIAVPTTWLTHMLLHFGQNTGVVVGLTRMKKSHLLADFLSMEWLYALSVTRLASFFQVPITGMGNNMAVTREAYFAIGGYEKIGFSIVEDYTLFMSIVRKGYRFAQAYNPQILNISEPVNTFAELLKQRKRWMQGVMQSFWVTKWSLIISSQLVPFLLILAYWYPAISLLMIGLHYALTTVTALIAITILKQKDLWKAAILFWFYVTGMGGIMLINYILPGQMEWKGRKY</sequence>
<protein>
    <submittedName>
        <fullName evidence="6">Glycosyltransferase</fullName>
        <ecNumber evidence="6">2.4.-.-</ecNumber>
    </submittedName>
</protein>
<evidence type="ECO:0000256" key="2">
    <source>
        <dbReference type="ARBA" id="ARBA00022676"/>
    </source>
</evidence>
<feature type="transmembrane region" description="Helical" evidence="4">
    <location>
        <begin position="272"/>
        <end position="293"/>
    </location>
</feature>
<dbReference type="Pfam" id="PF00535">
    <property type="entry name" value="Glycos_transf_2"/>
    <property type="match status" value="1"/>
</dbReference>